<comment type="caution">
    <text evidence="2">The sequence shown here is derived from an EMBL/GenBank/DDBJ whole genome shotgun (WGS) entry which is preliminary data.</text>
</comment>
<proteinExistence type="predicted"/>
<keyword evidence="3" id="KW-1185">Reference proteome</keyword>
<dbReference type="EMBL" id="JBHTMM010000222">
    <property type="protein sequence ID" value="MFD1313588.1"/>
    <property type="molecule type" value="Genomic_DNA"/>
</dbReference>
<feature type="signal peptide" evidence="1">
    <location>
        <begin position="1"/>
        <end position="27"/>
    </location>
</feature>
<accession>A0ABW3XZ81</accession>
<dbReference type="PROSITE" id="PS51257">
    <property type="entry name" value="PROKAR_LIPOPROTEIN"/>
    <property type="match status" value="1"/>
</dbReference>
<feature type="chain" id="PRO_5047266040" evidence="1">
    <location>
        <begin position="28"/>
        <end position="132"/>
    </location>
</feature>
<sequence>MRKFGRLVVVLAALAACFGLTQTSASAMEAFCFNDDGDAGGRSCYIYHEADGHHVDSVKFEALGEYLTINDLVSDGKGVAAYVNGVRYPGQSSVYGPVTYNLNISEGTTVVLTSCQTDNGTEYDCHTEKGKA</sequence>
<evidence type="ECO:0000313" key="2">
    <source>
        <dbReference type="EMBL" id="MFD1313588.1"/>
    </source>
</evidence>
<evidence type="ECO:0000313" key="3">
    <source>
        <dbReference type="Proteomes" id="UP001597058"/>
    </source>
</evidence>
<name>A0ABW3XZ81_9ACTN</name>
<reference evidence="3" key="1">
    <citation type="journal article" date="2019" name="Int. J. Syst. Evol. Microbiol.">
        <title>The Global Catalogue of Microorganisms (GCM) 10K type strain sequencing project: providing services to taxonomists for standard genome sequencing and annotation.</title>
        <authorList>
            <consortium name="The Broad Institute Genomics Platform"/>
            <consortium name="The Broad Institute Genome Sequencing Center for Infectious Disease"/>
            <person name="Wu L."/>
            <person name="Ma J."/>
        </authorList>
    </citation>
    <scope>NUCLEOTIDE SEQUENCE [LARGE SCALE GENOMIC DNA]</scope>
    <source>
        <strain evidence="3">CGMCC 4.7020</strain>
    </source>
</reference>
<dbReference type="RefSeq" id="WP_168531902.1">
    <property type="nucleotide sequence ID" value="NZ_JBHSKH010000067.1"/>
</dbReference>
<protein>
    <submittedName>
        <fullName evidence="2">Uncharacterized protein</fullName>
    </submittedName>
</protein>
<dbReference type="Proteomes" id="UP001597058">
    <property type="component" value="Unassembled WGS sequence"/>
</dbReference>
<evidence type="ECO:0000256" key="1">
    <source>
        <dbReference type="SAM" id="SignalP"/>
    </source>
</evidence>
<gene>
    <name evidence="2" type="ORF">ACFQ5X_48865</name>
</gene>
<organism evidence="2 3">
    <name type="scientific">Streptomyces kaempferi</name>
    <dbReference type="NCBI Taxonomy" id="333725"/>
    <lineage>
        <taxon>Bacteria</taxon>
        <taxon>Bacillati</taxon>
        <taxon>Actinomycetota</taxon>
        <taxon>Actinomycetes</taxon>
        <taxon>Kitasatosporales</taxon>
        <taxon>Streptomycetaceae</taxon>
        <taxon>Streptomyces</taxon>
    </lineage>
</organism>
<keyword evidence="1" id="KW-0732">Signal</keyword>